<dbReference type="SUPFAM" id="SSF46565">
    <property type="entry name" value="Chaperone J-domain"/>
    <property type="match status" value="1"/>
</dbReference>
<dbReference type="Pfam" id="PF13370">
    <property type="entry name" value="Fer4_13"/>
    <property type="match status" value="1"/>
</dbReference>
<dbReference type="PROSITE" id="PS50076">
    <property type="entry name" value="DNAJ_2"/>
    <property type="match status" value="1"/>
</dbReference>
<sequence length="337" mass="37847">MLVNIAFGVGHFSRPLLMFCMLLKKEVVYYVTTLRRNGSVQAYANHSIGQQMLLHLCTCSLRTNFCSQTCHLISNSMHSIASVSHLAIPQNLSFKQWNSRGRLHMVGRDCKEEEAQGRKGKSRITTNATHHTTEGNQDWMMKKTTDPYSVLGISPDCNDDDIKAAFRNRVKEFHPDVYKGPGNADAITQRLIHAYQVTQMSTDPFDDPECEAEDVFVNELNCIGQGCPYSCVARAPDVFSFAANTGCARAVSQGTGQDYGVQLAVGQCPRNCIHWVTPLQRTVLEDILERALQGAMYSTEALMLEALVARAKYENGRYQPPKQKRKPKGSNEWVDWF</sequence>
<evidence type="ECO:0000313" key="4">
    <source>
        <dbReference type="Proteomes" id="UP001497444"/>
    </source>
</evidence>
<dbReference type="CDD" id="cd06257">
    <property type="entry name" value="DnaJ"/>
    <property type="match status" value="1"/>
</dbReference>
<dbReference type="Pfam" id="PF00226">
    <property type="entry name" value="DnaJ"/>
    <property type="match status" value="1"/>
</dbReference>
<evidence type="ECO:0000259" key="2">
    <source>
        <dbReference type="PROSITE" id="PS50076"/>
    </source>
</evidence>
<dbReference type="Gene3D" id="3.30.70.20">
    <property type="match status" value="1"/>
</dbReference>
<keyword evidence="4" id="KW-1185">Reference proteome</keyword>
<organism evidence="3 4">
    <name type="scientific">Sphagnum jensenii</name>
    <dbReference type="NCBI Taxonomy" id="128206"/>
    <lineage>
        <taxon>Eukaryota</taxon>
        <taxon>Viridiplantae</taxon>
        <taxon>Streptophyta</taxon>
        <taxon>Embryophyta</taxon>
        <taxon>Bryophyta</taxon>
        <taxon>Sphagnophytina</taxon>
        <taxon>Sphagnopsida</taxon>
        <taxon>Sphagnales</taxon>
        <taxon>Sphagnaceae</taxon>
        <taxon>Sphagnum</taxon>
    </lineage>
</organism>
<dbReference type="Gene3D" id="1.10.287.110">
    <property type="entry name" value="DnaJ domain"/>
    <property type="match status" value="1"/>
</dbReference>
<accession>A0ABP0VM46</accession>
<name>A0ABP0VM46_9BRYO</name>
<evidence type="ECO:0000313" key="3">
    <source>
        <dbReference type="EMBL" id="CAK9255485.1"/>
    </source>
</evidence>
<dbReference type="InterPro" id="IPR036869">
    <property type="entry name" value="J_dom_sf"/>
</dbReference>
<protein>
    <recommendedName>
        <fullName evidence="2">J domain-containing protein</fullName>
    </recommendedName>
</protein>
<dbReference type="InterPro" id="IPR001623">
    <property type="entry name" value="DnaJ_domain"/>
</dbReference>
<dbReference type="EMBL" id="OZ020096">
    <property type="protein sequence ID" value="CAK9255485.1"/>
    <property type="molecule type" value="Genomic_DNA"/>
</dbReference>
<evidence type="ECO:0000256" key="1">
    <source>
        <dbReference type="SAM" id="MobiDB-lite"/>
    </source>
</evidence>
<dbReference type="PANTHER" id="PTHR44579:SF4">
    <property type="entry name" value="J DOMAIN-CONTAINING PROTEIN"/>
    <property type="match status" value="1"/>
</dbReference>
<proteinExistence type="predicted"/>
<gene>
    <name evidence="3" type="ORF">CSSPJE1EN1_LOCUS963</name>
</gene>
<dbReference type="Proteomes" id="UP001497444">
    <property type="component" value="Chromosome 1"/>
</dbReference>
<dbReference type="PANTHER" id="PTHR44579">
    <property type="entry name" value="OS01G0730500 PROTEIN"/>
    <property type="match status" value="1"/>
</dbReference>
<feature type="domain" description="J" evidence="2">
    <location>
        <begin position="146"/>
        <end position="209"/>
    </location>
</feature>
<dbReference type="SMART" id="SM00271">
    <property type="entry name" value="DnaJ"/>
    <property type="match status" value="1"/>
</dbReference>
<reference evidence="3 4" key="1">
    <citation type="submission" date="2024-02" db="EMBL/GenBank/DDBJ databases">
        <authorList>
            <consortium name="ELIXIR-Norway"/>
            <consortium name="Elixir Norway"/>
        </authorList>
    </citation>
    <scope>NUCLEOTIDE SEQUENCE [LARGE SCALE GENOMIC DNA]</scope>
</reference>
<feature type="region of interest" description="Disordered" evidence="1">
    <location>
        <begin position="318"/>
        <end position="337"/>
    </location>
</feature>
<dbReference type="PRINTS" id="PR00625">
    <property type="entry name" value="JDOMAIN"/>
</dbReference>